<dbReference type="GeneTree" id="ENSGT00950000183173"/>
<dbReference type="SUPFAM" id="SSF57756">
    <property type="entry name" value="Retrovirus zinc finger-like domains"/>
    <property type="match status" value="1"/>
</dbReference>
<feature type="compositionally biased region" description="Pro residues" evidence="3">
    <location>
        <begin position="1"/>
        <end position="15"/>
    </location>
</feature>
<reference evidence="5" key="2">
    <citation type="submission" date="2025-08" db="UniProtKB">
        <authorList>
            <consortium name="Ensembl"/>
        </authorList>
    </citation>
    <scope>IDENTIFICATION</scope>
</reference>
<protein>
    <recommendedName>
        <fullName evidence="4">CCHC-type domain-containing protein</fullName>
    </recommendedName>
</protein>
<dbReference type="GO" id="GO:0003676">
    <property type="term" value="F:nucleic acid binding"/>
    <property type="evidence" value="ECO:0007669"/>
    <property type="project" value="InterPro"/>
</dbReference>
<reference evidence="6" key="1">
    <citation type="submission" date="2018-12" db="EMBL/GenBank/DDBJ databases">
        <authorList>
            <person name="Yazar S."/>
        </authorList>
    </citation>
    <scope>NUCLEOTIDE SEQUENCE [LARGE SCALE GENOMIC DNA]</scope>
</reference>
<keyword evidence="1" id="KW-0862">Zinc</keyword>
<dbReference type="AlphaFoldDB" id="A0A4X2MCX7"/>
<dbReference type="InterPro" id="IPR032567">
    <property type="entry name" value="RTL1-rel"/>
</dbReference>
<feature type="region of interest" description="Disordered" evidence="3">
    <location>
        <begin position="1"/>
        <end position="23"/>
    </location>
</feature>
<dbReference type="GO" id="GO:0005829">
    <property type="term" value="C:cytosol"/>
    <property type="evidence" value="ECO:0007669"/>
    <property type="project" value="TreeGrafter"/>
</dbReference>
<feature type="coiled-coil region" evidence="2">
    <location>
        <begin position="26"/>
        <end position="67"/>
    </location>
</feature>
<keyword evidence="1" id="KW-0479">Metal-binding</keyword>
<dbReference type="OMA" id="RRCRMED"/>
<keyword evidence="6" id="KW-1185">Reference proteome</keyword>
<name>A0A4X2MCX7_VOMUR</name>
<reference evidence="5" key="3">
    <citation type="submission" date="2025-09" db="UniProtKB">
        <authorList>
            <consortium name="Ensembl"/>
        </authorList>
    </citation>
    <scope>IDENTIFICATION</scope>
</reference>
<accession>A0A4X2MCX7</accession>
<gene>
    <name evidence="5" type="primary">PEG10</name>
</gene>
<evidence type="ECO:0000256" key="3">
    <source>
        <dbReference type="SAM" id="MobiDB-lite"/>
    </source>
</evidence>
<sequence length="327" mass="36218">LEAPWPPPAPPPPPTGSGASARRCRMEDLTAEVQALRAQLLQQTEENSSLQTQLLQLSEENANLRGQLQATPAGAMGLSAPRGKCPVGLPEKFDGTPEMLPSFLAQSRLYMELRPEDFPTEHVRVCFLTSLLKGRAARWATPYLLESSPLLNNYEAFIDEFKQAFEDPQRKEAANRKIRRLRQGLGSVLDYASAFRLCAQDLDWNEPAFIDQFLEGLSDPIQDELARVEVARSLPALINQCLRIEGRLNSRRGASPSGSPQPQSSSSPQAESESNQLITRPQLTPEERERRRRLNLCMYCGLAGHYVDNCPSKKPKSSGVGNSLAPL</sequence>
<dbReference type="PANTHER" id="PTHR15503">
    <property type="entry name" value="LDOC1 RELATED"/>
    <property type="match status" value="1"/>
</dbReference>
<dbReference type="InterPro" id="IPR032549">
    <property type="entry name" value="DUF4939"/>
</dbReference>
<feature type="domain" description="CCHC-type" evidence="4">
    <location>
        <begin position="297"/>
        <end position="312"/>
    </location>
</feature>
<dbReference type="Proteomes" id="UP000314987">
    <property type="component" value="Unassembled WGS sequence"/>
</dbReference>
<evidence type="ECO:0000259" key="4">
    <source>
        <dbReference type="PROSITE" id="PS50158"/>
    </source>
</evidence>
<feature type="region of interest" description="Disordered" evidence="3">
    <location>
        <begin position="250"/>
        <end position="285"/>
    </location>
</feature>
<evidence type="ECO:0000256" key="2">
    <source>
        <dbReference type="SAM" id="Coils"/>
    </source>
</evidence>
<dbReference type="InterPro" id="IPR036875">
    <property type="entry name" value="Znf_CCHC_sf"/>
</dbReference>
<feature type="compositionally biased region" description="Low complexity" evidence="3">
    <location>
        <begin position="251"/>
        <end position="276"/>
    </location>
</feature>
<organism evidence="5 6">
    <name type="scientific">Vombatus ursinus</name>
    <name type="common">Common wombat</name>
    <dbReference type="NCBI Taxonomy" id="29139"/>
    <lineage>
        <taxon>Eukaryota</taxon>
        <taxon>Metazoa</taxon>
        <taxon>Chordata</taxon>
        <taxon>Craniata</taxon>
        <taxon>Vertebrata</taxon>
        <taxon>Euteleostomi</taxon>
        <taxon>Mammalia</taxon>
        <taxon>Metatheria</taxon>
        <taxon>Diprotodontia</taxon>
        <taxon>Vombatidae</taxon>
        <taxon>Vombatus</taxon>
    </lineage>
</organism>
<keyword evidence="1" id="KW-0863">Zinc-finger</keyword>
<dbReference type="Ensembl" id="ENSVURT00010037001.1">
    <property type="protein sequence ID" value="ENSVURP00010032496.1"/>
    <property type="gene ID" value="ENSVURG00010024800.1"/>
</dbReference>
<dbReference type="GO" id="GO:0008270">
    <property type="term" value="F:zinc ion binding"/>
    <property type="evidence" value="ECO:0007669"/>
    <property type="project" value="UniProtKB-KW"/>
</dbReference>
<proteinExistence type="predicted"/>
<dbReference type="Gene3D" id="4.10.60.10">
    <property type="entry name" value="Zinc finger, CCHC-type"/>
    <property type="match status" value="1"/>
</dbReference>
<dbReference type="Pfam" id="PF16297">
    <property type="entry name" value="DUF4939"/>
    <property type="match status" value="1"/>
</dbReference>
<dbReference type="InterPro" id="IPR001878">
    <property type="entry name" value="Znf_CCHC"/>
</dbReference>
<dbReference type="STRING" id="29139.ENSVURP00010032496"/>
<dbReference type="PROSITE" id="PS50158">
    <property type="entry name" value="ZF_CCHC"/>
    <property type="match status" value="1"/>
</dbReference>
<dbReference type="PANTHER" id="PTHR15503:SF31">
    <property type="entry name" value="RETROTRANSPOSON-DERIVED PROTEIN PEG10"/>
    <property type="match status" value="1"/>
</dbReference>
<keyword evidence="2" id="KW-0175">Coiled coil</keyword>
<evidence type="ECO:0000313" key="6">
    <source>
        <dbReference type="Proteomes" id="UP000314987"/>
    </source>
</evidence>
<evidence type="ECO:0000256" key="1">
    <source>
        <dbReference type="PROSITE-ProRule" id="PRU00047"/>
    </source>
</evidence>
<evidence type="ECO:0000313" key="5">
    <source>
        <dbReference type="Ensembl" id="ENSVURP00010032496.1"/>
    </source>
</evidence>